<dbReference type="InterPro" id="IPR018490">
    <property type="entry name" value="cNMP-bd_dom_sf"/>
</dbReference>
<name>A0A4R9JXB2_9LEPT</name>
<evidence type="ECO:0000259" key="2">
    <source>
        <dbReference type="PROSITE" id="PS50042"/>
    </source>
</evidence>
<feature type="repeat" description="TPR" evidence="1">
    <location>
        <begin position="302"/>
        <end position="335"/>
    </location>
</feature>
<dbReference type="Pfam" id="PF00027">
    <property type="entry name" value="cNMP_binding"/>
    <property type="match status" value="1"/>
</dbReference>
<dbReference type="AlphaFoldDB" id="A0A4R9JXB2"/>
<organism evidence="3 4">
    <name type="scientific">Leptospira ognonensis</name>
    <dbReference type="NCBI Taxonomy" id="2484945"/>
    <lineage>
        <taxon>Bacteria</taxon>
        <taxon>Pseudomonadati</taxon>
        <taxon>Spirochaetota</taxon>
        <taxon>Spirochaetia</taxon>
        <taxon>Leptospirales</taxon>
        <taxon>Leptospiraceae</taxon>
        <taxon>Leptospira</taxon>
    </lineage>
</organism>
<protein>
    <submittedName>
        <fullName evidence="3">cAMP-binding protein</fullName>
    </submittedName>
</protein>
<feature type="domain" description="Cyclic nucleotide-binding" evidence="2">
    <location>
        <begin position="7"/>
        <end position="107"/>
    </location>
</feature>
<dbReference type="InterPro" id="IPR011990">
    <property type="entry name" value="TPR-like_helical_dom_sf"/>
</dbReference>
<dbReference type="PROSITE" id="PS50005">
    <property type="entry name" value="TPR"/>
    <property type="match status" value="1"/>
</dbReference>
<dbReference type="InterPro" id="IPR014710">
    <property type="entry name" value="RmlC-like_jellyroll"/>
</dbReference>
<sequence length="351" mass="39549">MSGPIVRNYKGGSIVYFEKDKAEDIFVLQKGRVVLTFTNINGVELKEDVKIGEFFGVKSAIGRYPREETAQVIGTATVLVFKVPEFEKFVGDKTHLIIKMLKVFSSQLRQVHRQVREILGQGEAKNPAFELMNVAEVFYKNGNCEHAAYAFNQYINHYPDGMYIDRAKQLQDLASKKTPFPLTIPELVYKPEPGANAGKLQEMLKTMAVTKDQSPSTVDPNSIQSLFDKASTLFNALKYEEAGQIYKTLSARTDSMTQEEEQMVENSLFFYGKVQYKTKDLTNAIGTFSNFIKKYPKGQLQKENLYHLALATEANGDKDKAIQFYQKVVSIPPLDDSLSEDAKKKIKGGKS</sequence>
<dbReference type="PROSITE" id="PS50042">
    <property type="entry name" value="CNMP_BINDING_3"/>
    <property type="match status" value="1"/>
</dbReference>
<dbReference type="EMBL" id="RQGD01000045">
    <property type="protein sequence ID" value="TGL56660.1"/>
    <property type="molecule type" value="Genomic_DNA"/>
</dbReference>
<dbReference type="OrthoDB" id="335400at2"/>
<proteinExistence type="predicted"/>
<gene>
    <name evidence="3" type="ORF">EHQ58_15795</name>
</gene>
<dbReference type="Gene3D" id="2.60.120.10">
    <property type="entry name" value="Jelly Rolls"/>
    <property type="match status" value="1"/>
</dbReference>
<dbReference type="SUPFAM" id="SSF48452">
    <property type="entry name" value="TPR-like"/>
    <property type="match status" value="1"/>
</dbReference>
<dbReference type="InterPro" id="IPR019734">
    <property type="entry name" value="TPR_rpt"/>
</dbReference>
<dbReference type="InterPro" id="IPR000595">
    <property type="entry name" value="cNMP-bd_dom"/>
</dbReference>
<dbReference type="Pfam" id="PF13174">
    <property type="entry name" value="TPR_6"/>
    <property type="match status" value="3"/>
</dbReference>
<dbReference type="RefSeq" id="WP_135624878.1">
    <property type="nucleotide sequence ID" value="NZ_RQGD01000045.1"/>
</dbReference>
<dbReference type="SUPFAM" id="SSF51206">
    <property type="entry name" value="cAMP-binding domain-like"/>
    <property type="match status" value="1"/>
</dbReference>
<comment type="caution">
    <text evidence="3">The sequence shown here is derived from an EMBL/GenBank/DDBJ whole genome shotgun (WGS) entry which is preliminary data.</text>
</comment>
<dbReference type="Proteomes" id="UP000297693">
    <property type="component" value="Unassembled WGS sequence"/>
</dbReference>
<accession>A0A4R9JXB2</accession>
<dbReference type="Gene3D" id="1.25.40.10">
    <property type="entry name" value="Tetratricopeptide repeat domain"/>
    <property type="match status" value="1"/>
</dbReference>
<evidence type="ECO:0000313" key="4">
    <source>
        <dbReference type="Proteomes" id="UP000297693"/>
    </source>
</evidence>
<evidence type="ECO:0000313" key="3">
    <source>
        <dbReference type="EMBL" id="TGL56660.1"/>
    </source>
</evidence>
<dbReference type="CDD" id="cd00038">
    <property type="entry name" value="CAP_ED"/>
    <property type="match status" value="1"/>
</dbReference>
<reference evidence="3" key="1">
    <citation type="journal article" date="2019" name="PLoS Negl. Trop. Dis.">
        <title>Revisiting the worldwide diversity of Leptospira species in the environment.</title>
        <authorList>
            <person name="Vincent A.T."/>
            <person name="Schiettekatte O."/>
            <person name="Bourhy P."/>
            <person name="Veyrier F.J."/>
            <person name="Picardeau M."/>
        </authorList>
    </citation>
    <scope>NUCLEOTIDE SEQUENCE [LARGE SCALE GENOMIC DNA]</scope>
    <source>
        <strain evidence="3">201702476</strain>
    </source>
</reference>
<keyword evidence="4" id="KW-1185">Reference proteome</keyword>
<keyword evidence="1" id="KW-0802">TPR repeat</keyword>
<evidence type="ECO:0000256" key="1">
    <source>
        <dbReference type="PROSITE-ProRule" id="PRU00339"/>
    </source>
</evidence>